<feature type="transmembrane region" description="Helical" evidence="10">
    <location>
        <begin position="49"/>
        <end position="71"/>
    </location>
</feature>
<evidence type="ECO:0000256" key="3">
    <source>
        <dbReference type="ARBA" id="ARBA00008281"/>
    </source>
</evidence>
<proteinExistence type="inferred from homology"/>
<keyword evidence="12" id="KW-0282">Flagellum</keyword>
<keyword evidence="9 10" id="KW-0472">Membrane</keyword>
<dbReference type="GO" id="GO:0006935">
    <property type="term" value="P:chemotaxis"/>
    <property type="evidence" value="ECO:0007669"/>
    <property type="project" value="UniProtKB-KW"/>
</dbReference>
<dbReference type="EMBL" id="JAHJDP010000085">
    <property type="protein sequence ID" value="MBU2692176.1"/>
    <property type="molecule type" value="Genomic_DNA"/>
</dbReference>
<evidence type="ECO:0000313" key="13">
    <source>
        <dbReference type="Proteomes" id="UP000777784"/>
    </source>
</evidence>
<dbReference type="AlphaFoldDB" id="A0A948RY92"/>
<keyword evidence="4 10" id="KW-1003">Cell membrane</keyword>
<comment type="function">
    <text evidence="1 10">Controls the rotational direction of flagella during chemotaxis.</text>
</comment>
<dbReference type="PANTHER" id="PTHR35091">
    <property type="entry name" value="FLAGELLAR PROTEIN FLIL"/>
    <property type="match status" value="1"/>
</dbReference>
<comment type="subcellular location">
    <subcellularLocation>
        <location evidence="2">Cell membrane</location>
        <topology evidence="2">Single-pass membrane protein</topology>
    </subcellularLocation>
</comment>
<evidence type="ECO:0000256" key="1">
    <source>
        <dbReference type="ARBA" id="ARBA00002254"/>
    </source>
</evidence>
<evidence type="ECO:0000256" key="6">
    <source>
        <dbReference type="ARBA" id="ARBA00022692"/>
    </source>
</evidence>
<comment type="caution">
    <text evidence="12">The sequence shown here is derived from an EMBL/GenBank/DDBJ whole genome shotgun (WGS) entry which is preliminary data.</text>
</comment>
<keyword evidence="7 10" id="KW-0283">Flagellar rotation</keyword>
<dbReference type="GO" id="GO:0071978">
    <property type="term" value="P:bacterial-type flagellum-dependent swarming motility"/>
    <property type="evidence" value="ECO:0007669"/>
    <property type="project" value="TreeGrafter"/>
</dbReference>
<keyword evidence="12" id="KW-0966">Cell projection</keyword>
<accession>A0A948RY92</accession>
<keyword evidence="6 10" id="KW-0812">Transmembrane</keyword>
<evidence type="ECO:0000256" key="7">
    <source>
        <dbReference type="ARBA" id="ARBA00022779"/>
    </source>
</evidence>
<keyword evidence="8 10" id="KW-1133">Transmembrane helix</keyword>
<feature type="compositionally biased region" description="Basic and acidic residues" evidence="11">
    <location>
        <begin position="1"/>
        <end position="12"/>
    </location>
</feature>
<evidence type="ECO:0000313" key="12">
    <source>
        <dbReference type="EMBL" id="MBU2692176.1"/>
    </source>
</evidence>
<dbReference type="Pfam" id="PF03748">
    <property type="entry name" value="FliL"/>
    <property type="match status" value="1"/>
</dbReference>
<keyword evidence="12" id="KW-0969">Cilium</keyword>
<evidence type="ECO:0000256" key="2">
    <source>
        <dbReference type="ARBA" id="ARBA00004162"/>
    </source>
</evidence>
<evidence type="ECO:0000256" key="11">
    <source>
        <dbReference type="SAM" id="MobiDB-lite"/>
    </source>
</evidence>
<reference evidence="12" key="1">
    <citation type="submission" date="2021-05" db="EMBL/GenBank/DDBJ databases">
        <title>Energy efficiency and biological interactions define the core microbiome of deep oligotrophic groundwater.</title>
        <authorList>
            <person name="Mehrshad M."/>
            <person name="Lopez-Fernandez M."/>
            <person name="Bell E."/>
            <person name="Bernier-Latmani R."/>
            <person name="Bertilsson S."/>
            <person name="Dopson M."/>
        </authorList>
    </citation>
    <scope>NUCLEOTIDE SEQUENCE</scope>
    <source>
        <strain evidence="12">Modern_marine.mb.64</strain>
    </source>
</reference>
<evidence type="ECO:0000256" key="8">
    <source>
        <dbReference type="ARBA" id="ARBA00022989"/>
    </source>
</evidence>
<dbReference type="GO" id="GO:0005886">
    <property type="term" value="C:plasma membrane"/>
    <property type="evidence" value="ECO:0007669"/>
    <property type="project" value="UniProtKB-SubCell"/>
</dbReference>
<feature type="region of interest" description="Disordered" evidence="11">
    <location>
        <begin position="1"/>
        <end position="34"/>
    </location>
</feature>
<dbReference type="GO" id="GO:0009425">
    <property type="term" value="C:bacterial-type flagellum basal body"/>
    <property type="evidence" value="ECO:0007669"/>
    <property type="project" value="InterPro"/>
</dbReference>
<dbReference type="Proteomes" id="UP000777784">
    <property type="component" value="Unassembled WGS sequence"/>
</dbReference>
<evidence type="ECO:0000256" key="4">
    <source>
        <dbReference type="ARBA" id="ARBA00022475"/>
    </source>
</evidence>
<evidence type="ECO:0000256" key="10">
    <source>
        <dbReference type="RuleBase" id="RU364125"/>
    </source>
</evidence>
<organism evidence="12 13">
    <name type="scientific">Eiseniibacteriota bacterium</name>
    <dbReference type="NCBI Taxonomy" id="2212470"/>
    <lineage>
        <taxon>Bacteria</taxon>
        <taxon>Candidatus Eiseniibacteriota</taxon>
    </lineage>
</organism>
<comment type="similarity">
    <text evidence="3 10">Belongs to the FliL family.</text>
</comment>
<dbReference type="PANTHER" id="PTHR35091:SF2">
    <property type="entry name" value="FLAGELLAR PROTEIN FLIL"/>
    <property type="match status" value="1"/>
</dbReference>
<evidence type="ECO:0000256" key="5">
    <source>
        <dbReference type="ARBA" id="ARBA00022500"/>
    </source>
</evidence>
<gene>
    <name evidence="12" type="ORF">KJ970_14740</name>
</gene>
<keyword evidence="5 10" id="KW-0145">Chemotaxis</keyword>
<name>A0A948RY92_UNCEI</name>
<dbReference type="InterPro" id="IPR005503">
    <property type="entry name" value="FliL"/>
</dbReference>
<evidence type="ECO:0000256" key="9">
    <source>
        <dbReference type="ARBA" id="ARBA00023136"/>
    </source>
</evidence>
<protein>
    <recommendedName>
        <fullName evidence="10">Flagellar protein FliL</fullName>
    </recommendedName>
</protein>
<sequence length="203" mass="21747">MAGEAAEIREKAGPQGEAAVNDQEQPAGEGTGKKKFGLKLPSLPKIPTAVAKIAVLVLVIAVTAVISFVVITKVLAPRLNAPVDEELIAGEVAPEPETAPSPPPSLIHSVDEIIVNPAGTSGRRFLKVGVTFELEGEGVVEEMAARNPQIRDLLIREFSSRGLEEAVDPVLREEIRESILIKVNEILVNGKALNLYFTDYIVQ</sequence>